<proteinExistence type="predicted"/>
<reference evidence="2" key="2">
    <citation type="journal article" date="2020" name="Microorganisms">
        <title>Osmotic Adaptation and Compatible Solute Biosynthesis of Phototrophic Bacteria as Revealed from Genome Analyses.</title>
        <authorList>
            <person name="Imhoff J.F."/>
            <person name="Rahn T."/>
            <person name="Kunzel S."/>
            <person name="Keller A."/>
            <person name="Neulinger S.C."/>
        </authorList>
    </citation>
    <scope>NUCLEOTIDE SEQUENCE</scope>
    <source>
        <strain evidence="2">LMG 28126</strain>
    </source>
</reference>
<organism evidence="2 3">
    <name type="scientific">Rhodobaculum claviforme</name>
    <dbReference type="NCBI Taxonomy" id="1549854"/>
    <lineage>
        <taxon>Bacteria</taxon>
        <taxon>Pseudomonadati</taxon>
        <taxon>Pseudomonadota</taxon>
        <taxon>Alphaproteobacteria</taxon>
        <taxon>Rhodobacterales</taxon>
        <taxon>Paracoccaceae</taxon>
        <taxon>Rhodobaculum</taxon>
    </lineage>
</organism>
<comment type="caution">
    <text evidence="2">The sequence shown here is derived from an EMBL/GenBank/DDBJ whole genome shotgun (WGS) entry which is preliminary data.</text>
</comment>
<evidence type="ECO:0000313" key="3">
    <source>
        <dbReference type="Proteomes" id="UP000706333"/>
    </source>
</evidence>
<reference evidence="2" key="1">
    <citation type="submission" date="2017-05" db="EMBL/GenBank/DDBJ databases">
        <authorList>
            <person name="Imhoff J.F."/>
            <person name="Rahn T."/>
            <person name="Kuenzel S."/>
            <person name="Neulinger S.C."/>
        </authorList>
    </citation>
    <scope>NUCLEOTIDE SEQUENCE</scope>
    <source>
        <strain evidence="2">LMG 28126</strain>
    </source>
</reference>
<dbReference type="InterPro" id="IPR001387">
    <property type="entry name" value="Cro/C1-type_HTH"/>
</dbReference>
<protein>
    <recommendedName>
        <fullName evidence="1">HTH cro/C1-type domain-containing protein</fullName>
    </recommendedName>
</protein>
<dbReference type="Gene3D" id="1.10.260.40">
    <property type="entry name" value="lambda repressor-like DNA-binding domains"/>
    <property type="match status" value="1"/>
</dbReference>
<dbReference type="Pfam" id="PF01381">
    <property type="entry name" value="HTH_3"/>
    <property type="match status" value="1"/>
</dbReference>
<evidence type="ECO:0000313" key="2">
    <source>
        <dbReference type="EMBL" id="MBK5927377.1"/>
    </source>
</evidence>
<dbReference type="SMART" id="SM00530">
    <property type="entry name" value="HTH_XRE"/>
    <property type="match status" value="1"/>
</dbReference>
<evidence type="ECO:0000259" key="1">
    <source>
        <dbReference type="PROSITE" id="PS50943"/>
    </source>
</evidence>
<dbReference type="InterPro" id="IPR010982">
    <property type="entry name" value="Lambda_DNA-bd_dom_sf"/>
</dbReference>
<name>A0A934WIZ4_9RHOB</name>
<keyword evidence="3" id="KW-1185">Reference proteome</keyword>
<dbReference type="SUPFAM" id="SSF47413">
    <property type="entry name" value="lambda repressor-like DNA-binding domains"/>
    <property type="match status" value="1"/>
</dbReference>
<dbReference type="AlphaFoldDB" id="A0A934WIZ4"/>
<gene>
    <name evidence="2" type="ORF">CCR87_08565</name>
</gene>
<dbReference type="EMBL" id="NHSD01000241">
    <property type="protein sequence ID" value="MBK5927377.1"/>
    <property type="molecule type" value="Genomic_DNA"/>
</dbReference>
<feature type="domain" description="HTH cro/C1-type" evidence="1">
    <location>
        <begin position="13"/>
        <end position="69"/>
    </location>
</feature>
<dbReference type="CDD" id="cd00093">
    <property type="entry name" value="HTH_XRE"/>
    <property type="match status" value="1"/>
</dbReference>
<dbReference type="PROSITE" id="PS50943">
    <property type="entry name" value="HTH_CROC1"/>
    <property type="match status" value="1"/>
</dbReference>
<sequence length="313" mass="35967">METEMPIIPETHKALREMRGLSQQRLADRSKISKRTIARIENGKIRPEKVRTHTLESLAKALEVKPPDLCKQMSELSDVDWKEYGYTPLKLLIRDDVRSNYRWVAQHYGVKPNDLIDAAPWMFTLLAELSLAERRRQLEASKAAVHAAFQLVPGHLRHAQAGLFHFEDAESDEEKSLAARDIFGRLVLETDHSADPFNPEETNPFIDFLRRTAAAVDGKAIDPEHLELPYGDGLPEWPVFKTWLDELTGGDDWADFALANLEGMVEDMPDELKREQKTSERVQWLIEQIPAEVKAREEERRAKWGIDLAEIKR</sequence>
<accession>A0A934WIZ4</accession>
<dbReference type="Proteomes" id="UP000706333">
    <property type="component" value="Unassembled WGS sequence"/>
</dbReference>
<dbReference type="GO" id="GO:0003677">
    <property type="term" value="F:DNA binding"/>
    <property type="evidence" value="ECO:0007669"/>
    <property type="project" value="InterPro"/>
</dbReference>